<sequence>MMKKLLHLEWKKLSKPIIISHILSIILMVVLTCTLYKNYSLEYDLEAWQIVSEYFMLILPLIVVLPSCWLLYYERKDRFILLTVSRIPKRKYIFAKWFIVAGHSFSIMFLTMIIGVIVALYIKPPIISNLSLIDPVTGELISRIKAYHFFGKMFAEQPLLYGFMMSVWRGLLGIVLATMGFVLSLFSRNIFIILSGPFLYFLLENYIFEVLELQPFKFANSFEPAWDINDQYPITLLVAPIIAVLYTVVVYFYFVKIKKQAIYEM</sequence>
<evidence type="ECO:0000313" key="3">
    <source>
        <dbReference type="Proteomes" id="UP001597362"/>
    </source>
</evidence>
<accession>A0ABW4YF19</accession>
<feature type="transmembrane region" description="Helical" evidence="1">
    <location>
        <begin position="94"/>
        <end position="122"/>
    </location>
</feature>
<dbReference type="EMBL" id="JBHUHO010000003">
    <property type="protein sequence ID" value="MFD2114278.1"/>
    <property type="molecule type" value="Genomic_DNA"/>
</dbReference>
<feature type="transmembrane region" description="Helical" evidence="1">
    <location>
        <begin position="190"/>
        <end position="208"/>
    </location>
</feature>
<keyword evidence="3" id="KW-1185">Reference proteome</keyword>
<name>A0ABW4YF19_9BACL</name>
<evidence type="ECO:0000256" key="1">
    <source>
        <dbReference type="SAM" id="Phobius"/>
    </source>
</evidence>
<organism evidence="2 3">
    <name type="scientific">Paenibacillus yanchengensis</name>
    <dbReference type="NCBI Taxonomy" id="2035833"/>
    <lineage>
        <taxon>Bacteria</taxon>
        <taxon>Bacillati</taxon>
        <taxon>Bacillota</taxon>
        <taxon>Bacilli</taxon>
        <taxon>Bacillales</taxon>
        <taxon>Paenibacillaceae</taxon>
        <taxon>Paenibacillus</taxon>
    </lineage>
</organism>
<feature type="transmembrane region" description="Helical" evidence="1">
    <location>
        <begin position="159"/>
        <end position="183"/>
    </location>
</feature>
<evidence type="ECO:0008006" key="4">
    <source>
        <dbReference type="Google" id="ProtNLM"/>
    </source>
</evidence>
<keyword evidence="1" id="KW-0472">Membrane</keyword>
<reference evidence="3" key="1">
    <citation type="journal article" date="2019" name="Int. J. Syst. Evol. Microbiol.">
        <title>The Global Catalogue of Microorganisms (GCM) 10K type strain sequencing project: providing services to taxonomists for standard genome sequencing and annotation.</title>
        <authorList>
            <consortium name="The Broad Institute Genomics Platform"/>
            <consortium name="The Broad Institute Genome Sequencing Center for Infectious Disease"/>
            <person name="Wu L."/>
            <person name="Ma J."/>
        </authorList>
    </citation>
    <scope>NUCLEOTIDE SEQUENCE [LARGE SCALE GENOMIC DNA]</scope>
    <source>
        <strain evidence="3">GH52</strain>
    </source>
</reference>
<feature type="transmembrane region" description="Helical" evidence="1">
    <location>
        <begin position="21"/>
        <end position="39"/>
    </location>
</feature>
<comment type="caution">
    <text evidence="2">The sequence shown here is derived from an EMBL/GenBank/DDBJ whole genome shotgun (WGS) entry which is preliminary data.</text>
</comment>
<feature type="transmembrane region" description="Helical" evidence="1">
    <location>
        <begin position="54"/>
        <end position="73"/>
    </location>
</feature>
<gene>
    <name evidence="2" type="ORF">ACFSJH_00730</name>
</gene>
<protein>
    <recommendedName>
        <fullName evidence="4">ABC transporter permease</fullName>
    </recommendedName>
</protein>
<feature type="transmembrane region" description="Helical" evidence="1">
    <location>
        <begin position="234"/>
        <end position="255"/>
    </location>
</feature>
<keyword evidence="1" id="KW-1133">Transmembrane helix</keyword>
<dbReference type="RefSeq" id="WP_377769250.1">
    <property type="nucleotide sequence ID" value="NZ_JBHUHO010000003.1"/>
</dbReference>
<keyword evidence="1" id="KW-0812">Transmembrane</keyword>
<dbReference type="Proteomes" id="UP001597362">
    <property type="component" value="Unassembled WGS sequence"/>
</dbReference>
<proteinExistence type="predicted"/>
<evidence type="ECO:0000313" key="2">
    <source>
        <dbReference type="EMBL" id="MFD2114278.1"/>
    </source>
</evidence>